<feature type="signal peptide" evidence="9">
    <location>
        <begin position="1"/>
        <end position="25"/>
    </location>
</feature>
<keyword evidence="5" id="KW-0325">Glycoprotein</keyword>
<dbReference type="InterPro" id="IPR015883">
    <property type="entry name" value="Glyco_hydro_20_cat"/>
</dbReference>
<feature type="domain" description="Beta-hexosaminidase eukaryotic type N-terminal" evidence="11">
    <location>
        <begin position="65"/>
        <end position="186"/>
    </location>
</feature>
<dbReference type="Gene3D" id="3.20.20.80">
    <property type="entry name" value="Glycosidases"/>
    <property type="match status" value="1"/>
</dbReference>
<proteinExistence type="inferred from homology"/>
<dbReference type="PANTHER" id="PTHR22600">
    <property type="entry name" value="BETA-HEXOSAMINIDASE"/>
    <property type="match status" value="1"/>
</dbReference>
<dbReference type="GO" id="GO:0016231">
    <property type="term" value="F:beta-N-acetylglucosaminidase activity"/>
    <property type="evidence" value="ECO:0007669"/>
    <property type="project" value="TreeGrafter"/>
</dbReference>
<dbReference type="GO" id="GO:0030203">
    <property type="term" value="P:glycosaminoglycan metabolic process"/>
    <property type="evidence" value="ECO:0007669"/>
    <property type="project" value="TreeGrafter"/>
</dbReference>
<comment type="similarity">
    <text evidence="2 7">Belongs to the glycosyl hydrolase 20 family.</text>
</comment>
<gene>
    <name evidence="12" type="ORF">QYM36_001262</name>
</gene>
<dbReference type="PANTHER" id="PTHR22600:SF26">
    <property type="entry name" value="BETA-N-ACETYLHEXOSAMINIDASE"/>
    <property type="match status" value="1"/>
</dbReference>
<dbReference type="InterPro" id="IPR025705">
    <property type="entry name" value="Beta_hexosaminidase_sua/sub"/>
</dbReference>
<dbReference type="Pfam" id="PF14845">
    <property type="entry name" value="Glycohydro_20b2"/>
    <property type="match status" value="1"/>
</dbReference>
<keyword evidence="3 9" id="KW-0732">Signal</keyword>
<protein>
    <recommendedName>
        <fullName evidence="7">Beta-hexosaminidase</fullName>
        <ecNumber evidence="7">3.2.1.52</ecNumber>
    </recommendedName>
</protein>
<dbReference type="InterPro" id="IPR017853">
    <property type="entry name" value="GH"/>
</dbReference>
<dbReference type="CDD" id="cd06562">
    <property type="entry name" value="GH20_HexA_HexB-like"/>
    <property type="match status" value="1"/>
</dbReference>
<keyword evidence="13" id="KW-1185">Reference proteome</keyword>
<accession>A0AA88LBW0</accession>
<feature type="domain" description="Glycoside hydrolase family 20 catalytic" evidence="10">
    <location>
        <begin position="210"/>
        <end position="562"/>
    </location>
</feature>
<dbReference type="AlphaFoldDB" id="A0AA88LBW0"/>
<dbReference type="InterPro" id="IPR029019">
    <property type="entry name" value="HEX_eukaryotic_N"/>
</dbReference>
<evidence type="ECO:0000256" key="4">
    <source>
        <dbReference type="ARBA" id="ARBA00022801"/>
    </source>
</evidence>
<comment type="catalytic activity">
    <reaction evidence="1 7">
        <text>Hydrolysis of terminal non-reducing N-acetyl-D-hexosamine residues in N-acetyl-beta-D-hexosaminides.</text>
        <dbReference type="EC" id="3.2.1.52"/>
    </reaction>
</comment>
<keyword evidence="4 7" id="KW-0378">Hydrolase</keyword>
<feature type="chain" id="PRO_5041635181" description="Beta-hexosaminidase" evidence="9">
    <location>
        <begin position="26"/>
        <end position="606"/>
    </location>
</feature>
<organism evidence="12 13">
    <name type="scientific">Artemia franciscana</name>
    <name type="common">Brine shrimp</name>
    <name type="synonym">Artemia sanfranciscana</name>
    <dbReference type="NCBI Taxonomy" id="6661"/>
    <lineage>
        <taxon>Eukaryota</taxon>
        <taxon>Metazoa</taxon>
        <taxon>Ecdysozoa</taxon>
        <taxon>Arthropoda</taxon>
        <taxon>Crustacea</taxon>
        <taxon>Branchiopoda</taxon>
        <taxon>Anostraca</taxon>
        <taxon>Artemiidae</taxon>
        <taxon>Artemia</taxon>
    </lineage>
</organism>
<dbReference type="Gene3D" id="3.30.379.10">
    <property type="entry name" value="Chitobiase/beta-hexosaminidase domain 2-like"/>
    <property type="match status" value="1"/>
</dbReference>
<keyword evidence="6 7" id="KW-0326">Glycosidase</keyword>
<evidence type="ECO:0000256" key="8">
    <source>
        <dbReference type="PIRSR" id="PIRSR001093-1"/>
    </source>
</evidence>
<name>A0AA88LBW0_ARTSF</name>
<evidence type="ECO:0000256" key="3">
    <source>
        <dbReference type="ARBA" id="ARBA00022729"/>
    </source>
</evidence>
<evidence type="ECO:0000313" key="13">
    <source>
        <dbReference type="Proteomes" id="UP001187531"/>
    </source>
</evidence>
<dbReference type="SUPFAM" id="SSF55545">
    <property type="entry name" value="beta-N-acetylhexosaminidase-like domain"/>
    <property type="match status" value="1"/>
</dbReference>
<evidence type="ECO:0000259" key="11">
    <source>
        <dbReference type="Pfam" id="PF14845"/>
    </source>
</evidence>
<evidence type="ECO:0000256" key="7">
    <source>
        <dbReference type="PIRNR" id="PIRNR001093"/>
    </source>
</evidence>
<dbReference type="InterPro" id="IPR029018">
    <property type="entry name" value="Hex-like_dom2"/>
</dbReference>
<sequence>MVTQILERKICALFIVISLVSLVNSASIWRWDCENEFCVKKSKNNATAGTSLETCKLVCGQYGTLWPVPTGDVFIGSAVVNVISQNFVFETNAVTDASRVLIEEMVDIFRGYLVSMEAYGGIEPTPSNSMIVVKIDCSQDDIRITYNTDESYELRITQELGEVVRVSITAPTAFGVRHALETLSQLAAWDDLAGSVVLVNEVFVSDRPFYRHRGLMVDTSRNFIQLGDLYRTVDGMSYNKLNTLHLHLTDAHSFPFDSPSVPQMAVYGAYSERKKYTVTDLKALNEYANTRGIRIVPELDGPAHSAYGWQWGPDYGLGDLALCVNRLNRTNVCIGPPCGIQNPVNENTYGVLELLFSDLKEAFSPDVFHLGADEVKFGCWNITEEIVDWLEDQGRGREEVDFYYLWGYYQNRTLEKVDTVYGNIPVIVWTSSLTEENFVENVITPERYIVQIWTESSEPSIASLYNKGYDLIFSNSDNWYLDCGYGSWVGDGNNWCSPYKGWQLLYDNDPLEILANQGILNPDPQRIWGGEAAMWTEQTDGGTLDGKLWPRGSAIAERLWSNPPGKWRTAEKRLVHMREVLCLRGIGADPVQPHWCHQNEGVCYYE</sequence>
<feature type="active site" description="Proton donor" evidence="8">
    <location>
        <position position="374"/>
    </location>
</feature>
<dbReference type="EMBL" id="JAVRJZ010000003">
    <property type="protein sequence ID" value="KAK2724707.1"/>
    <property type="molecule type" value="Genomic_DNA"/>
</dbReference>
<dbReference type="SUPFAM" id="SSF51445">
    <property type="entry name" value="(Trans)glycosidases"/>
    <property type="match status" value="1"/>
</dbReference>
<dbReference type="EC" id="3.2.1.52" evidence="7"/>
<evidence type="ECO:0000313" key="12">
    <source>
        <dbReference type="EMBL" id="KAK2724707.1"/>
    </source>
</evidence>
<dbReference type="FunFam" id="3.20.20.80:FF:000063">
    <property type="entry name" value="Beta-hexosaminidase"/>
    <property type="match status" value="1"/>
</dbReference>
<evidence type="ECO:0000259" key="10">
    <source>
        <dbReference type="Pfam" id="PF00728"/>
    </source>
</evidence>
<dbReference type="GO" id="GO:0005975">
    <property type="term" value="P:carbohydrate metabolic process"/>
    <property type="evidence" value="ECO:0007669"/>
    <property type="project" value="InterPro"/>
</dbReference>
<dbReference type="PIRSF" id="PIRSF001093">
    <property type="entry name" value="B-hxosamndse_ab_euk"/>
    <property type="match status" value="1"/>
</dbReference>
<dbReference type="Proteomes" id="UP001187531">
    <property type="component" value="Unassembled WGS sequence"/>
</dbReference>
<dbReference type="GO" id="GO:0005886">
    <property type="term" value="C:plasma membrane"/>
    <property type="evidence" value="ECO:0007669"/>
    <property type="project" value="TreeGrafter"/>
</dbReference>
<evidence type="ECO:0000256" key="9">
    <source>
        <dbReference type="SAM" id="SignalP"/>
    </source>
</evidence>
<reference evidence="12" key="1">
    <citation type="submission" date="2023-07" db="EMBL/GenBank/DDBJ databases">
        <title>Chromosome-level genome assembly of Artemia franciscana.</title>
        <authorList>
            <person name="Jo E."/>
        </authorList>
    </citation>
    <scope>NUCLEOTIDE SEQUENCE</scope>
    <source>
        <tissue evidence="12">Whole body</tissue>
    </source>
</reference>
<evidence type="ECO:0000256" key="2">
    <source>
        <dbReference type="ARBA" id="ARBA00006285"/>
    </source>
</evidence>
<comment type="caution">
    <text evidence="12">The sequence shown here is derived from an EMBL/GenBank/DDBJ whole genome shotgun (WGS) entry which is preliminary data.</text>
</comment>
<evidence type="ECO:0000256" key="6">
    <source>
        <dbReference type="ARBA" id="ARBA00023295"/>
    </source>
</evidence>
<evidence type="ECO:0000256" key="1">
    <source>
        <dbReference type="ARBA" id="ARBA00001231"/>
    </source>
</evidence>
<evidence type="ECO:0000256" key="5">
    <source>
        <dbReference type="ARBA" id="ARBA00023180"/>
    </source>
</evidence>
<dbReference type="Pfam" id="PF00728">
    <property type="entry name" value="Glyco_hydro_20"/>
    <property type="match status" value="1"/>
</dbReference>
<dbReference type="PRINTS" id="PR00738">
    <property type="entry name" value="GLHYDRLASE20"/>
</dbReference>